<organism evidence="2 3">
    <name type="scientific">Rhizopus oryzae</name>
    <name type="common">Mucormycosis agent</name>
    <name type="synonym">Rhizopus arrhizus var. delemar</name>
    <dbReference type="NCBI Taxonomy" id="64495"/>
    <lineage>
        <taxon>Eukaryota</taxon>
        <taxon>Fungi</taxon>
        <taxon>Fungi incertae sedis</taxon>
        <taxon>Mucoromycota</taxon>
        <taxon>Mucoromycotina</taxon>
        <taxon>Mucoromycetes</taxon>
        <taxon>Mucorales</taxon>
        <taxon>Mucorineae</taxon>
        <taxon>Rhizopodaceae</taxon>
        <taxon>Rhizopus</taxon>
    </lineage>
</organism>
<dbReference type="AlphaFoldDB" id="A0A9P6XEJ5"/>
<feature type="region of interest" description="Disordered" evidence="1">
    <location>
        <begin position="1"/>
        <end position="25"/>
    </location>
</feature>
<evidence type="ECO:0000313" key="2">
    <source>
        <dbReference type="EMBL" id="KAG1312013.1"/>
    </source>
</evidence>
<dbReference type="EMBL" id="JAANQT010000326">
    <property type="protein sequence ID" value="KAG1312013.1"/>
    <property type="molecule type" value="Genomic_DNA"/>
</dbReference>
<evidence type="ECO:0000256" key="1">
    <source>
        <dbReference type="SAM" id="MobiDB-lite"/>
    </source>
</evidence>
<comment type="caution">
    <text evidence="2">The sequence shown here is derived from an EMBL/GenBank/DDBJ whole genome shotgun (WGS) entry which is preliminary data.</text>
</comment>
<protein>
    <submittedName>
        <fullName evidence="2">Uncharacterized protein</fullName>
    </submittedName>
</protein>
<sequence>MTDYHRLKMLNNSDRKGSDHSLKRDLSTTALQSYEQTLREEIAKLKREEQELKEKDHWVKQNIVALREKMAAERRHY</sequence>
<gene>
    <name evidence="2" type="ORF">G6F64_003361</name>
</gene>
<evidence type="ECO:0000313" key="3">
    <source>
        <dbReference type="Proteomes" id="UP000716291"/>
    </source>
</evidence>
<name>A0A9P6XEJ5_RHIOR</name>
<accession>A0A9P6XEJ5</accession>
<dbReference type="Proteomes" id="UP000716291">
    <property type="component" value="Unassembled WGS sequence"/>
</dbReference>
<reference evidence="2" key="1">
    <citation type="journal article" date="2020" name="Microb. Genom.">
        <title>Genetic diversity of clinical and environmental Mucorales isolates obtained from an investigation of mucormycosis cases among solid organ transplant recipients.</title>
        <authorList>
            <person name="Nguyen M.H."/>
            <person name="Kaul D."/>
            <person name="Muto C."/>
            <person name="Cheng S.J."/>
            <person name="Richter R.A."/>
            <person name="Bruno V.M."/>
            <person name="Liu G."/>
            <person name="Beyhan S."/>
            <person name="Sundermann A.J."/>
            <person name="Mounaud S."/>
            <person name="Pasculle A.W."/>
            <person name="Nierman W.C."/>
            <person name="Driscoll E."/>
            <person name="Cumbie R."/>
            <person name="Clancy C.J."/>
            <person name="Dupont C.L."/>
        </authorList>
    </citation>
    <scope>NUCLEOTIDE SEQUENCE</scope>
    <source>
        <strain evidence="2">GL11</strain>
    </source>
</reference>
<keyword evidence="3" id="KW-1185">Reference proteome</keyword>
<feature type="compositionally biased region" description="Basic and acidic residues" evidence="1">
    <location>
        <begin position="13"/>
        <end position="25"/>
    </location>
</feature>
<proteinExistence type="predicted"/>